<dbReference type="Proteomes" id="UP001234178">
    <property type="component" value="Unassembled WGS sequence"/>
</dbReference>
<organism evidence="3 4">
    <name type="scientific">Daphnia magna</name>
    <dbReference type="NCBI Taxonomy" id="35525"/>
    <lineage>
        <taxon>Eukaryota</taxon>
        <taxon>Metazoa</taxon>
        <taxon>Ecdysozoa</taxon>
        <taxon>Arthropoda</taxon>
        <taxon>Crustacea</taxon>
        <taxon>Branchiopoda</taxon>
        <taxon>Diplostraca</taxon>
        <taxon>Cladocera</taxon>
        <taxon>Anomopoda</taxon>
        <taxon>Daphniidae</taxon>
        <taxon>Daphnia</taxon>
    </lineage>
</organism>
<dbReference type="InterPro" id="IPR000618">
    <property type="entry name" value="Insect_cuticle"/>
</dbReference>
<proteinExistence type="predicted"/>
<gene>
    <name evidence="3" type="ORF">OUZ56_026744</name>
</gene>
<dbReference type="InterPro" id="IPR031311">
    <property type="entry name" value="CHIT_BIND_RR_consensus"/>
</dbReference>
<keyword evidence="1 2" id="KW-0193">Cuticle</keyword>
<comment type="caution">
    <text evidence="3">The sequence shown here is derived from an EMBL/GenBank/DDBJ whole genome shotgun (WGS) entry which is preliminary data.</text>
</comment>
<reference evidence="3 4" key="1">
    <citation type="journal article" date="2023" name="Nucleic Acids Res.">
        <title>The hologenome of Daphnia magna reveals possible DNA methylation and microbiome-mediated evolution of the host genome.</title>
        <authorList>
            <person name="Chaturvedi A."/>
            <person name="Li X."/>
            <person name="Dhandapani V."/>
            <person name="Marshall H."/>
            <person name="Kissane S."/>
            <person name="Cuenca-Cambronero M."/>
            <person name="Asole G."/>
            <person name="Calvet F."/>
            <person name="Ruiz-Romero M."/>
            <person name="Marangio P."/>
            <person name="Guigo R."/>
            <person name="Rago D."/>
            <person name="Mirbahai L."/>
            <person name="Eastwood N."/>
            <person name="Colbourne J.K."/>
            <person name="Zhou J."/>
            <person name="Mallon E."/>
            <person name="Orsini L."/>
        </authorList>
    </citation>
    <scope>NUCLEOTIDE SEQUENCE [LARGE SCALE GENOMIC DNA]</scope>
    <source>
        <strain evidence="3">LRV0_1</strain>
    </source>
</reference>
<dbReference type="InterPro" id="IPR051217">
    <property type="entry name" value="Insect_Cuticle_Struc_Prot"/>
</dbReference>
<dbReference type="PANTHER" id="PTHR12236:SF79">
    <property type="entry name" value="CUTICULAR PROTEIN 50CB-RELATED"/>
    <property type="match status" value="1"/>
</dbReference>
<evidence type="ECO:0000256" key="2">
    <source>
        <dbReference type="PROSITE-ProRule" id="PRU00497"/>
    </source>
</evidence>
<evidence type="ECO:0008006" key="5">
    <source>
        <dbReference type="Google" id="ProtNLM"/>
    </source>
</evidence>
<protein>
    <recommendedName>
        <fullName evidence="5">Cuticle protein</fullName>
    </recommendedName>
</protein>
<dbReference type="PROSITE" id="PS51155">
    <property type="entry name" value="CHIT_BIND_RR_2"/>
    <property type="match status" value="1"/>
</dbReference>
<accession>A0ABQ9ZMQ0</accession>
<name>A0ABQ9ZMQ0_9CRUS</name>
<dbReference type="EMBL" id="JAOYFB010000004">
    <property type="protein sequence ID" value="KAK4014212.1"/>
    <property type="molecule type" value="Genomic_DNA"/>
</dbReference>
<evidence type="ECO:0000313" key="3">
    <source>
        <dbReference type="EMBL" id="KAK4014212.1"/>
    </source>
</evidence>
<dbReference type="Pfam" id="PF00379">
    <property type="entry name" value="Chitin_bind_4"/>
    <property type="match status" value="1"/>
</dbReference>
<dbReference type="PANTHER" id="PTHR12236">
    <property type="entry name" value="STRUCTURAL CONTITUENT OF CUTICLE"/>
    <property type="match status" value="1"/>
</dbReference>
<dbReference type="PROSITE" id="PS00233">
    <property type="entry name" value="CHIT_BIND_RR_1"/>
    <property type="match status" value="1"/>
</dbReference>
<keyword evidence="4" id="KW-1185">Reference proteome</keyword>
<evidence type="ECO:0000256" key="1">
    <source>
        <dbReference type="ARBA" id="ARBA00022460"/>
    </source>
</evidence>
<evidence type="ECO:0000313" key="4">
    <source>
        <dbReference type="Proteomes" id="UP001234178"/>
    </source>
</evidence>
<sequence length="85" mass="9441">MQPPQPYRFSWAVNDVPSYDDYSHSDSNDGTVTTGSCRVALANGRTQIVTYKADSYGYVADVKYEAKCPPIPTTTNLANEDERET</sequence>